<dbReference type="HOGENOM" id="CLU_085752_0_1_1"/>
<dbReference type="GO" id="GO:0033179">
    <property type="term" value="C:proton-transporting V-type ATPase, V0 domain"/>
    <property type="evidence" value="ECO:0007669"/>
    <property type="project" value="InterPro"/>
</dbReference>
<dbReference type="Proteomes" id="UP000002195">
    <property type="component" value="Unassembled WGS sequence"/>
</dbReference>
<dbReference type="OMA" id="TSPYMWG"/>
<reference evidence="11 12" key="1">
    <citation type="journal article" date="2005" name="Nature">
        <title>The genome of the social amoeba Dictyostelium discoideum.</title>
        <authorList>
            <consortium name="The Dictyostelium discoideum Sequencing Consortium"/>
            <person name="Eichinger L."/>
            <person name="Pachebat J.A."/>
            <person name="Glockner G."/>
            <person name="Rajandream M.A."/>
            <person name="Sucgang R."/>
            <person name="Berriman M."/>
            <person name="Song J."/>
            <person name="Olsen R."/>
            <person name="Szafranski K."/>
            <person name="Xu Q."/>
            <person name="Tunggal B."/>
            <person name="Kummerfeld S."/>
            <person name="Madera M."/>
            <person name="Konfortov B.A."/>
            <person name="Rivero F."/>
            <person name="Bankier A.T."/>
            <person name="Lehmann R."/>
            <person name="Hamlin N."/>
            <person name="Davies R."/>
            <person name="Gaudet P."/>
            <person name="Fey P."/>
            <person name="Pilcher K."/>
            <person name="Chen G."/>
            <person name="Saunders D."/>
            <person name="Sodergren E."/>
            <person name="Davis P."/>
            <person name="Kerhornou A."/>
            <person name="Nie X."/>
            <person name="Hall N."/>
            <person name="Anjard C."/>
            <person name="Hemphill L."/>
            <person name="Bason N."/>
            <person name="Farbrother P."/>
            <person name="Desany B."/>
            <person name="Just E."/>
            <person name="Morio T."/>
            <person name="Rost R."/>
            <person name="Churcher C."/>
            <person name="Cooper J."/>
            <person name="Haydock S."/>
            <person name="van Driessche N."/>
            <person name="Cronin A."/>
            <person name="Goodhead I."/>
            <person name="Muzny D."/>
            <person name="Mourier T."/>
            <person name="Pain A."/>
            <person name="Lu M."/>
            <person name="Harper D."/>
            <person name="Lindsay R."/>
            <person name="Hauser H."/>
            <person name="James K."/>
            <person name="Quiles M."/>
            <person name="Madan Babu M."/>
            <person name="Saito T."/>
            <person name="Buchrieser C."/>
            <person name="Wardroper A."/>
            <person name="Felder M."/>
            <person name="Thangavelu M."/>
            <person name="Johnson D."/>
            <person name="Knights A."/>
            <person name="Loulseged H."/>
            <person name="Mungall K."/>
            <person name="Oliver K."/>
            <person name="Price C."/>
            <person name="Quail M.A."/>
            <person name="Urushihara H."/>
            <person name="Hernandez J."/>
            <person name="Rabbinowitsch E."/>
            <person name="Steffen D."/>
            <person name="Sanders M."/>
            <person name="Ma J."/>
            <person name="Kohara Y."/>
            <person name="Sharp S."/>
            <person name="Simmonds M."/>
            <person name="Spiegler S."/>
            <person name="Tivey A."/>
            <person name="Sugano S."/>
            <person name="White B."/>
            <person name="Walker D."/>
            <person name="Woodward J."/>
            <person name="Winckler T."/>
            <person name="Tanaka Y."/>
            <person name="Shaulsky G."/>
            <person name="Schleicher M."/>
            <person name="Weinstock G."/>
            <person name="Rosenthal A."/>
            <person name="Cox E.C."/>
            <person name="Chisholm R.L."/>
            <person name="Gibbs R."/>
            <person name="Loomis W.F."/>
            <person name="Platzer M."/>
            <person name="Kay R.R."/>
            <person name="Williams J."/>
            <person name="Dear P.H."/>
            <person name="Noegel A.A."/>
            <person name="Barrell B."/>
            <person name="Kuspa A."/>
        </authorList>
    </citation>
    <scope>NUCLEOTIDE SEQUENCE [LARGE SCALE GENOMIC DNA]</scope>
    <source>
        <strain evidence="11 12">AX4</strain>
    </source>
</reference>
<dbReference type="VEuPathDB" id="AmoebaDB:DDB_G0274141"/>
<dbReference type="Reactome" id="R-DDI-77387">
    <property type="pathway name" value="Insulin receptor recycling"/>
</dbReference>
<keyword evidence="3 9" id="KW-0813">Transport</keyword>
<keyword evidence="7 9" id="KW-0406">Ion transport</keyword>
<sequence>MPDINPLTPIPDNNYYDQCTYFLVTISPSTWAALGIGLSLALSVVGSAWGIWVTASSLMGAAVKEPRIRSKNIISIIFCEAVAIYGIILAIILNGKIDKFLNIWDPASDYMAGYMMFGAGITVGLCNVFSGVCVGIAGSGCALGDAQNPSLFVKMLIIEIFAGALGLYAVIVGILMTTNALGVTQQPALKP</sequence>
<evidence type="ECO:0000256" key="4">
    <source>
        <dbReference type="ARBA" id="ARBA00022692"/>
    </source>
</evidence>
<dbReference type="SUPFAM" id="SSF81333">
    <property type="entry name" value="F1F0 ATP synthase subunit C"/>
    <property type="match status" value="2"/>
</dbReference>
<dbReference type="InterPro" id="IPR000245">
    <property type="entry name" value="ATPase_proteolipid_csu"/>
</dbReference>
<dbReference type="Reactome" id="R-DDI-917977">
    <property type="pathway name" value="Transferrin endocytosis and recycling"/>
</dbReference>
<dbReference type="Reactome" id="R-DDI-9639288">
    <property type="pathway name" value="Amino acids regulate mTORC1"/>
</dbReference>
<dbReference type="Reactome" id="R-DDI-1222556">
    <property type="pathway name" value="ROS and RNS production in phagocytes"/>
</dbReference>
<name>Q86AS7_DICDI</name>
<dbReference type="EMBL" id="AAFI02000012">
    <property type="protein sequence ID" value="EAL69963.1"/>
    <property type="molecule type" value="Genomic_DNA"/>
</dbReference>
<feature type="transmembrane region" description="Helical" evidence="9">
    <location>
        <begin position="155"/>
        <end position="176"/>
    </location>
</feature>
<dbReference type="PaxDb" id="44689-DDB0167520"/>
<dbReference type="CDD" id="cd18178">
    <property type="entry name" value="ATP-synt_Vo_c_ATP6F_rpt2"/>
    <property type="match status" value="1"/>
</dbReference>
<comment type="caution">
    <text evidence="11">The sequence shown here is derived from an EMBL/GenBank/DDBJ whole genome shotgun (WGS) entry which is preliminary data.</text>
</comment>
<keyword evidence="4 9" id="KW-0812">Transmembrane</keyword>
<dbReference type="eggNOG" id="KOG0233">
    <property type="taxonomic scope" value="Eukaryota"/>
</dbReference>
<dbReference type="InParanoid" id="Q86AS7"/>
<evidence type="ECO:0000256" key="6">
    <source>
        <dbReference type="ARBA" id="ARBA00022989"/>
    </source>
</evidence>
<keyword evidence="8 9" id="KW-0472">Membrane</keyword>
<evidence type="ECO:0000313" key="12">
    <source>
        <dbReference type="Proteomes" id="UP000002195"/>
    </source>
</evidence>
<dbReference type="PANTHER" id="PTHR10263">
    <property type="entry name" value="V-TYPE PROTON ATPASE PROTEOLIPID SUBUNIT"/>
    <property type="match status" value="1"/>
</dbReference>
<feature type="transmembrane region" description="Helical" evidence="9">
    <location>
        <begin position="73"/>
        <end position="93"/>
    </location>
</feature>
<evidence type="ECO:0000313" key="11">
    <source>
        <dbReference type="EMBL" id="EAL69963.1"/>
    </source>
</evidence>
<evidence type="ECO:0000259" key="10">
    <source>
        <dbReference type="Pfam" id="PF00137"/>
    </source>
</evidence>
<evidence type="ECO:0000256" key="8">
    <source>
        <dbReference type="ARBA" id="ARBA00023136"/>
    </source>
</evidence>
<gene>
    <name evidence="11" type="ORF">DDB_G0274141</name>
</gene>
<dbReference type="FunFam" id="1.20.120.610:FF:000002">
    <property type="entry name" value="V-type proton ATPase proteolipid subunit"/>
    <property type="match status" value="1"/>
</dbReference>
<accession>Q86AS7</accession>
<keyword evidence="6 9" id="KW-1133">Transmembrane helix</keyword>
<dbReference type="InterPro" id="IPR035921">
    <property type="entry name" value="F/V-ATP_Csub_sf"/>
</dbReference>
<dbReference type="STRING" id="44689.Q86AS7"/>
<comment type="subcellular location">
    <subcellularLocation>
        <location evidence="1">Membrane</location>
        <topology evidence="1">Multi-pass membrane protein</topology>
    </subcellularLocation>
</comment>
<evidence type="ECO:0000256" key="3">
    <source>
        <dbReference type="ARBA" id="ARBA00022448"/>
    </source>
</evidence>
<feature type="domain" description="V-ATPase proteolipid subunit C-like" evidence="10">
    <location>
        <begin position="34"/>
        <end position="93"/>
    </location>
</feature>
<dbReference type="Gene3D" id="1.20.120.610">
    <property type="entry name" value="lithium bound rotor ring of v- atpase"/>
    <property type="match status" value="1"/>
</dbReference>
<dbReference type="AlphaFoldDB" id="Q86AS7"/>
<dbReference type="InterPro" id="IPR002379">
    <property type="entry name" value="ATPase_proteolipid_c-like_dom"/>
</dbReference>
<dbReference type="GO" id="GO:0016020">
    <property type="term" value="C:membrane"/>
    <property type="evidence" value="ECO:0000318"/>
    <property type="project" value="GO_Central"/>
</dbReference>
<accession>Q554K5</accession>
<comment type="similarity">
    <text evidence="2 9">Belongs to the V-ATPase proteolipid subunit family.</text>
</comment>
<feature type="domain" description="V-ATPase proteolipid subunit C-like" evidence="10">
    <location>
        <begin position="117"/>
        <end position="176"/>
    </location>
</feature>
<evidence type="ECO:0000256" key="1">
    <source>
        <dbReference type="ARBA" id="ARBA00004141"/>
    </source>
</evidence>
<feature type="transmembrane region" description="Helical" evidence="9">
    <location>
        <begin position="31"/>
        <end position="52"/>
    </location>
</feature>
<evidence type="ECO:0000256" key="9">
    <source>
        <dbReference type="RuleBase" id="RU363060"/>
    </source>
</evidence>
<dbReference type="PRINTS" id="PR00122">
    <property type="entry name" value="VACATPASE"/>
</dbReference>
<dbReference type="RefSeq" id="XP_644318.1">
    <property type="nucleotide sequence ID" value="XM_639226.1"/>
</dbReference>
<dbReference type="GO" id="GO:0046961">
    <property type="term" value="F:proton-transporting ATPase activity, rotational mechanism"/>
    <property type="evidence" value="ECO:0007669"/>
    <property type="project" value="InterPro"/>
</dbReference>
<keyword evidence="5" id="KW-0375">Hydrogen ion transport</keyword>
<evidence type="ECO:0000256" key="7">
    <source>
        <dbReference type="ARBA" id="ARBA00023065"/>
    </source>
</evidence>
<dbReference type="Pfam" id="PF00137">
    <property type="entry name" value="ATP-synt_C"/>
    <property type="match status" value="2"/>
</dbReference>
<evidence type="ECO:0000256" key="2">
    <source>
        <dbReference type="ARBA" id="ARBA00007296"/>
    </source>
</evidence>
<dbReference type="CDD" id="cd18177">
    <property type="entry name" value="ATP-synt_Vo_c_ATP6F_rpt1"/>
    <property type="match status" value="1"/>
</dbReference>
<organism evidence="11 12">
    <name type="scientific">Dictyostelium discoideum</name>
    <name type="common">Social amoeba</name>
    <dbReference type="NCBI Taxonomy" id="44689"/>
    <lineage>
        <taxon>Eukaryota</taxon>
        <taxon>Amoebozoa</taxon>
        <taxon>Evosea</taxon>
        <taxon>Eumycetozoa</taxon>
        <taxon>Dictyostelia</taxon>
        <taxon>Dictyosteliales</taxon>
        <taxon>Dictyosteliaceae</taxon>
        <taxon>Dictyostelium</taxon>
    </lineage>
</organism>
<dbReference type="GeneID" id="8619746"/>
<dbReference type="KEGG" id="ddi:DDB_G0274141"/>
<dbReference type="FunCoup" id="Q86AS7">
    <property type="interactions" value="399"/>
</dbReference>
<evidence type="ECO:0000256" key="5">
    <source>
        <dbReference type="ARBA" id="ARBA00022781"/>
    </source>
</evidence>
<dbReference type="dictyBase" id="DDB_G0274141"/>
<dbReference type="PhylomeDB" id="Q86AS7"/>
<proteinExistence type="inferred from homology"/>
<protein>
    <recommendedName>
        <fullName evidence="10">V-ATPase proteolipid subunit C-like domain-containing protein</fullName>
    </recommendedName>
</protein>
<feature type="transmembrane region" description="Helical" evidence="9">
    <location>
        <begin position="113"/>
        <end position="143"/>
    </location>
</feature>
<dbReference type="SMR" id="Q86AS7"/>
<keyword evidence="12" id="KW-1185">Reference proteome</keyword>